<dbReference type="HAMAP" id="MF_00224">
    <property type="entry name" value="DHO_dh_type1"/>
    <property type="match status" value="1"/>
</dbReference>
<keyword evidence="7 11" id="KW-0285">Flavoprotein</keyword>
<dbReference type="InterPro" id="IPR024920">
    <property type="entry name" value="Dihydroorotate_DH_1"/>
</dbReference>
<keyword evidence="14" id="KW-1185">Reference proteome</keyword>
<dbReference type="Proteomes" id="UP000051084">
    <property type="component" value="Unassembled WGS sequence"/>
</dbReference>
<dbReference type="SUPFAM" id="SSF51395">
    <property type="entry name" value="FMN-linked oxidoreductases"/>
    <property type="match status" value="1"/>
</dbReference>
<feature type="binding site" evidence="11">
    <location>
        <position position="131"/>
    </location>
    <ligand>
        <name>FMN</name>
        <dbReference type="ChEBI" id="CHEBI:58210"/>
    </ligand>
</feature>
<dbReference type="PIRSF" id="PIRSF000164">
    <property type="entry name" value="DHO_oxidase"/>
    <property type="match status" value="1"/>
</dbReference>
<comment type="cofactor">
    <cofactor evidence="11">
        <name>FMN</name>
        <dbReference type="ChEBI" id="CHEBI:58210"/>
    </cofactor>
    <text evidence="11">Binds 1 FMN per subunit.</text>
</comment>
<dbReference type="InterPro" id="IPR050074">
    <property type="entry name" value="DHO_dehydrogenase"/>
</dbReference>
<dbReference type="NCBIfam" id="TIGR01037">
    <property type="entry name" value="pyrD_sub1_fam"/>
    <property type="match status" value="1"/>
</dbReference>
<dbReference type="InterPro" id="IPR033888">
    <property type="entry name" value="DHOD_1B"/>
</dbReference>
<evidence type="ECO:0000256" key="11">
    <source>
        <dbReference type="HAMAP-Rule" id="MF_00224"/>
    </source>
</evidence>
<proteinExistence type="inferred from homology"/>
<dbReference type="GO" id="GO:0006207">
    <property type="term" value="P:'de novo' pyrimidine nucleobase biosynthetic process"/>
    <property type="evidence" value="ECO:0007669"/>
    <property type="project" value="InterPro"/>
</dbReference>
<dbReference type="InterPro" id="IPR013785">
    <property type="entry name" value="Aldolase_TIM"/>
</dbReference>
<keyword evidence="9 11" id="KW-0665">Pyrimidine biosynthesis</keyword>
<feature type="binding site" evidence="11">
    <location>
        <position position="221"/>
    </location>
    <ligand>
        <name>FMN</name>
        <dbReference type="ChEBI" id="CHEBI:58210"/>
    </ligand>
</feature>
<sequence>MDKMLAVELPGLTLKNPLMPASGTFGFGDTKTAQKFSLNELGALVLKTTTPTARVGNPQPQIALVPAGVMNSVGLTNPGVAAVVNDKLVKLRHQYPDLPVIGSVGGASIADYVTVAKQLSASHQVQALELNISCPNVHEGGMAFGTDPVVAAELTHAVKQVATVPVYVKLSPNVTDIVAIARAVQAAGADGISMINTVFGLHIDVNTKQPVLGAGAGGYSGAAIKPIAVRMVDQVSRAVDIPIIAMGGVETVDDVIEMYLAGADAVQVGSAHFKDALIIPHLAAQLPARLRELGYDSIEDLRQQVKAGRANAN</sequence>
<dbReference type="GO" id="GO:0005737">
    <property type="term" value="C:cytoplasm"/>
    <property type="evidence" value="ECO:0007669"/>
    <property type="project" value="UniProtKB-SubCell"/>
</dbReference>
<dbReference type="InterPro" id="IPR049622">
    <property type="entry name" value="Dihydroorotate_DH_I"/>
</dbReference>
<comment type="caution">
    <text evidence="13">The sequence shown here is derived from an EMBL/GenBank/DDBJ whole genome shotgun (WGS) entry which is preliminary data.</text>
</comment>
<feature type="binding site" evidence="11">
    <location>
        <begin position="196"/>
        <end position="197"/>
    </location>
    <ligand>
        <name>substrate</name>
    </ligand>
</feature>
<evidence type="ECO:0000256" key="6">
    <source>
        <dbReference type="ARBA" id="ARBA00022490"/>
    </source>
</evidence>
<accession>A0A0R1USM7</accession>
<feature type="binding site" evidence="11">
    <location>
        <position position="169"/>
    </location>
    <ligand>
        <name>FMN</name>
        <dbReference type="ChEBI" id="CHEBI:58210"/>
    </ligand>
</feature>
<dbReference type="EC" id="1.3.-.-" evidence="11"/>
<keyword evidence="6 11" id="KW-0963">Cytoplasm</keyword>
<dbReference type="FunFam" id="3.20.20.70:FF:000027">
    <property type="entry name" value="Dihydropyrimidine dehydrogenase [NADP(+)]"/>
    <property type="match status" value="1"/>
</dbReference>
<comment type="pathway">
    <text evidence="3 11">Pyrimidine metabolism; UMP biosynthesis via de novo pathway.</text>
</comment>
<dbReference type="PROSITE" id="PS00912">
    <property type="entry name" value="DHODEHASE_2"/>
    <property type="match status" value="1"/>
</dbReference>
<evidence type="ECO:0000313" key="14">
    <source>
        <dbReference type="Proteomes" id="UP000051084"/>
    </source>
</evidence>
<feature type="binding site" evidence="11">
    <location>
        <begin position="71"/>
        <end position="75"/>
    </location>
    <ligand>
        <name>substrate</name>
    </ligand>
</feature>
<reference evidence="13 14" key="1">
    <citation type="journal article" date="2015" name="Genome Announc.">
        <title>Expanding the biotechnology potential of lactobacilli through comparative genomics of 213 strains and associated genera.</title>
        <authorList>
            <person name="Sun Z."/>
            <person name="Harris H.M."/>
            <person name="McCann A."/>
            <person name="Guo C."/>
            <person name="Argimon S."/>
            <person name="Zhang W."/>
            <person name="Yang X."/>
            <person name="Jeffery I.B."/>
            <person name="Cooney J.C."/>
            <person name="Kagawa T.F."/>
            <person name="Liu W."/>
            <person name="Song Y."/>
            <person name="Salvetti E."/>
            <person name="Wrobel A."/>
            <person name="Rasinkangas P."/>
            <person name="Parkhill J."/>
            <person name="Rea M.C."/>
            <person name="O'Sullivan O."/>
            <person name="Ritari J."/>
            <person name="Douillard F.P."/>
            <person name="Paul Ross R."/>
            <person name="Yang R."/>
            <person name="Briner A.E."/>
            <person name="Felis G.E."/>
            <person name="de Vos W.M."/>
            <person name="Barrangou R."/>
            <person name="Klaenhammer T.R."/>
            <person name="Caufield P.W."/>
            <person name="Cui Y."/>
            <person name="Zhang H."/>
            <person name="O'Toole P.W."/>
        </authorList>
    </citation>
    <scope>NUCLEOTIDE SEQUENCE [LARGE SCALE GENOMIC DNA]</scope>
    <source>
        <strain evidence="13 14">DSM 18793</strain>
    </source>
</reference>
<evidence type="ECO:0000313" key="13">
    <source>
        <dbReference type="EMBL" id="KRL93986.1"/>
    </source>
</evidence>
<feature type="binding site" evidence="11">
    <location>
        <position position="131"/>
    </location>
    <ligand>
        <name>substrate</name>
    </ligand>
</feature>
<dbReference type="GO" id="GO:0044205">
    <property type="term" value="P:'de novo' UMP biosynthetic process"/>
    <property type="evidence" value="ECO:0007669"/>
    <property type="project" value="UniProtKB-UniRule"/>
</dbReference>
<dbReference type="Gene3D" id="3.20.20.70">
    <property type="entry name" value="Aldolase class I"/>
    <property type="match status" value="1"/>
</dbReference>
<gene>
    <name evidence="11" type="primary">pyrD</name>
    <name evidence="13" type="ORF">FC21_GL001458</name>
</gene>
<dbReference type="STRING" id="417373.GCA_001570685_00548"/>
<feature type="binding site" evidence="11">
    <location>
        <begin position="269"/>
        <end position="270"/>
    </location>
    <ligand>
        <name>FMN</name>
        <dbReference type="ChEBI" id="CHEBI:58210"/>
    </ligand>
</feature>
<feature type="binding site" evidence="11">
    <location>
        <position position="22"/>
    </location>
    <ligand>
        <name>FMN</name>
        <dbReference type="ChEBI" id="CHEBI:58210"/>
    </ligand>
</feature>
<dbReference type="InterPro" id="IPR005720">
    <property type="entry name" value="Dihydroorotate_DH_cat"/>
</dbReference>
<evidence type="ECO:0000256" key="5">
    <source>
        <dbReference type="ARBA" id="ARBA00011738"/>
    </source>
</evidence>
<dbReference type="GO" id="GO:1990663">
    <property type="term" value="F:dihydroorotate dehydrogenase (fumarate) activity"/>
    <property type="evidence" value="ECO:0007669"/>
    <property type="project" value="UniProtKB-EC"/>
</dbReference>
<dbReference type="UniPathway" id="UPA00070"/>
<evidence type="ECO:0000256" key="1">
    <source>
        <dbReference type="ARBA" id="ARBA00001694"/>
    </source>
</evidence>
<dbReference type="RefSeq" id="WP_054652841.1">
    <property type="nucleotide sequence ID" value="NZ_AZGC01000039.1"/>
</dbReference>
<evidence type="ECO:0000256" key="7">
    <source>
        <dbReference type="ARBA" id="ARBA00022630"/>
    </source>
</evidence>
<evidence type="ECO:0000256" key="9">
    <source>
        <dbReference type="ARBA" id="ARBA00022975"/>
    </source>
</evidence>
<comment type="function">
    <text evidence="11">Catalyzes the conversion of dihydroorotate to orotate.</text>
</comment>
<dbReference type="Pfam" id="PF01180">
    <property type="entry name" value="DHO_dh"/>
    <property type="match status" value="1"/>
</dbReference>
<comment type="catalytic activity">
    <reaction evidence="1">
        <text>(S)-dihydroorotate + fumarate = orotate + succinate</text>
        <dbReference type="Rhea" id="RHEA:30059"/>
        <dbReference type="ChEBI" id="CHEBI:29806"/>
        <dbReference type="ChEBI" id="CHEBI:30031"/>
        <dbReference type="ChEBI" id="CHEBI:30839"/>
        <dbReference type="ChEBI" id="CHEBI:30864"/>
        <dbReference type="EC" id="1.3.98.1"/>
    </reaction>
</comment>
<dbReference type="AlphaFoldDB" id="A0A0R1USM7"/>
<evidence type="ECO:0000256" key="10">
    <source>
        <dbReference type="ARBA" id="ARBA00023002"/>
    </source>
</evidence>
<dbReference type="PANTHER" id="PTHR48109:SF1">
    <property type="entry name" value="DIHYDROOROTATE DEHYDROGENASE (FUMARATE)"/>
    <property type="match status" value="1"/>
</dbReference>
<organism evidence="13 14">
    <name type="scientific">Limosilactobacillus equigenerosi DSM 18793 = JCM 14505</name>
    <dbReference type="NCBI Taxonomy" id="1423742"/>
    <lineage>
        <taxon>Bacteria</taxon>
        <taxon>Bacillati</taxon>
        <taxon>Bacillota</taxon>
        <taxon>Bacilli</taxon>
        <taxon>Lactobacillales</taxon>
        <taxon>Lactobacillaceae</taxon>
        <taxon>Limosilactobacillus</taxon>
    </lineage>
</organism>
<dbReference type="InterPro" id="IPR001295">
    <property type="entry name" value="Dihydroorotate_DH_CS"/>
</dbReference>
<evidence type="ECO:0000256" key="3">
    <source>
        <dbReference type="ARBA" id="ARBA00004725"/>
    </source>
</evidence>
<feature type="domain" description="Dihydroorotate dehydrogenase catalytic" evidence="12">
    <location>
        <begin position="4"/>
        <end position="290"/>
    </location>
</feature>
<comment type="caution">
    <text evidence="11">Lacks conserved residue(s) required for the propagation of feature annotation.</text>
</comment>
<feature type="active site" description="Nucleophile" evidence="11">
    <location>
        <position position="134"/>
    </location>
</feature>
<comment type="subcellular location">
    <subcellularLocation>
        <location evidence="2 11">Cytoplasm</location>
    </subcellularLocation>
</comment>
<evidence type="ECO:0000256" key="2">
    <source>
        <dbReference type="ARBA" id="ARBA00004496"/>
    </source>
</evidence>
<dbReference type="PATRIC" id="fig|1423742.4.peg.1511"/>
<feature type="binding site" evidence="11">
    <location>
        <begin position="247"/>
        <end position="248"/>
    </location>
    <ligand>
        <name>FMN</name>
        <dbReference type="ChEBI" id="CHEBI:58210"/>
    </ligand>
</feature>
<feature type="binding site" evidence="11">
    <location>
        <position position="47"/>
    </location>
    <ligand>
        <name>substrate</name>
    </ligand>
</feature>
<name>A0A0R1USM7_9LACO</name>
<feature type="binding site" evidence="11">
    <location>
        <position position="195"/>
    </location>
    <ligand>
        <name>FMN</name>
        <dbReference type="ChEBI" id="CHEBI:58210"/>
    </ligand>
</feature>
<dbReference type="CDD" id="cd04740">
    <property type="entry name" value="DHOD_1B_like"/>
    <property type="match status" value="1"/>
</dbReference>
<dbReference type="NCBIfam" id="NF005574">
    <property type="entry name" value="PRK07259.1"/>
    <property type="match status" value="1"/>
</dbReference>
<comment type="similarity">
    <text evidence="4 11">Belongs to the dihydroorotate dehydrogenase family. Type 1 subfamily.</text>
</comment>
<dbReference type="OrthoDB" id="9794954at2"/>
<feature type="binding site" evidence="11">
    <location>
        <begin position="47"/>
        <end position="48"/>
    </location>
    <ligand>
        <name>FMN</name>
        <dbReference type="ChEBI" id="CHEBI:58210"/>
    </ligand>
</feature>
<evidence type="ECO:0000259" key="12">
    <source>
        <dbReference type="Pfam" id="PF01180"/>
    </source>
</evidence>
<protein>
    <recommendedName>
        <fullName evidence="11">Dihydroorotate dehydrogenase</fullName>
        <shortName evidence="11">DHOD</shortName>
        <shortName evidence="11">DHODase</shortName>
        <shortName evidence="11">DHOdehase</shortName>
        <ecNumber evidence="11">1.3.-.-</ecNumber>
    </recommendedName>
</protein>
<dbReference type="EMBL" id="AZGC01000039">
    <property type="protein sequence ID" value="KRL93986.1"/>
    <property type="molecule type" value="Genomic_DNA"/>
</dbReference>
<dbReference type="InterPro" id="IPR012135">
    <property type="entry name" value="Dihydroorotate_DH_1_2"/>
</dbReference>
<keyword evidence="10 11" id="KW-0560">Oxidoreductase</keyword>
<evidence type="ECO:0000256" key="4">
    <source>
        <dbReference type="ARBA" id="ARBA00008008"/>
    </source>
</evidence>
<evidence type="ECO:0000256" key="8">
    <source>
        <dbReference type="ARBA" id="ARBA00022643"/>
    </source>
</evidence>
<dbReference type="PANTHER" id="PTHR48109">
    <property type="entry name" value="DIHYDROOROTATE DEHYDROGENASE (QUINONE), MITOCHONDRIAL-RELATED"/>
    <property type="match status" value="1"/>
</dbReference>
<keyword evidence="8 11" id="KW-0288">FMN</keyword>
<comment type="catalytic activity">
    <reaction evidence="11">
        <text>(S)-dihydroorotate + A = orotate + AH2</text>
        <dbReference type="Rhea" id="RHEA:18073"/>
        <dbReference type="ChEBI" id="CHEBI:13193"/>
        <dbReference type="ChEBI" id="CHEBI:17499"/>
        <dbReference type="ChEBI" id="CHEBI:30839"/>
        <dbReference type="ChEBI" id="CHEBI:30864"/>
    </reaction>
</comment>
<comment type="subunit">
    <text evidence="5">Homodimer.</text>
</comment>